<accession>A0A1I3ZW76</accession>
<dbReference type="CDD" id="cd05374">
    <property type="entry name" value="17beta-HSD-like_SDR_c"/>
    <property type="match status" value="1"/>
</dbReference>
<dbReference type="PROSITE" id="PS00061">
    <property type="entry name" value="ADH_SHORT"/>
    <property type="match status" value="1"/>
</dbReference>
<dbReference type="InterPro" id="IPR051911">
    <property type="entry name" value="SDR_oxidoreductase"/>
</dbReference>
<dbReference type="InterPro" id="IPR002347">
    <property type="entry name" value="SDR_fam"/>
</dbReference>
<dbReference type="InterPro" id="IPR036291">
    <property type="entry name" value="NAD(P)-bd_dom_sf"/>
</dbReference>
<evidence type="ECO:0000256" key="2">
    <source>
        <dbReference type="ARBA" id="ARBA00023002"/>
    </source>
</evidence>
<keyword evidence="2" id="KW-0560">Oxidoreductase</keyword>
<dbReference type="Gene3D" id="3.40.50.720">
    <property type="entry name" value="NAD(P)-binding Rossmann-like Domain"/>
    <property type="match status" value="1"/>
</dbReference>
<dbReference type="Proteomes" id="UP000198841">
    <property type="component" value="Unassembled WGS sequence"/>
</dbReference>
<organism evidence="4 5">
    <name type="scientific">Candidatus Pantoea symbiotica</name>
    <dbReference type="NCBI Taxonomy" id="1884370"/>
    <lineage>
        <taxon>Bacteria</taxon>
        <taxon>Pseudomonadati</taxon>
        <taxon>Pseudomonadota</taxon>
        <taxon>Gammaproteobacteria</taxon>
        <taxon>Enterobacterales</taxon>
        <taxon>Erwiniaceae</taxon>
        <taxon>Pantoea</taxon>
    </lineage>
</organism>
<proteinExistence type="inferred from homology"/>
<dbReference type="PANTHER" id="PTHR43976:SF16">
    <property type="entry name" value="SHORT-CHAIN DEHYDROGENASE_REDUCTASE FAMILY PROTEIN"/>
    <property type="match status" value="1"/>
</dbReference>
<evidence type="ECO:0000313" key="5">
    <source>
        <dbReference type="Proteomes" id="UP000198841"/>
    </source>
</evidence>
<keyword evidence="5" id="KW-1185">Reference proteome</keyword>
<dbReference type="PRINTS" id="PR00080">
    <property type="entry name" value="SDRFAMILY"/>
</dbReference>
<dbReference type="SUPFAM" id="SSF51735">
    <property type="entry name" value="NAD(P)-binding Rossmann-fold domains"/>
    <property type="match status" value="1"/>
</dbReference>
<dbReference type="InterPro" id="IPR020904">
    <property type="entry name" value="Sc_DH/Rdtase_CS"/>
</dbReference>
<evidence type="ECO:0000256" key="3">
    <source>
        <dbReference type="RuleBase" id="RU000363"/>
    </source>
</evidence>
<comment type="caution">
    <text evidence="4">The sequence shown here is derived from an EMBL/GenBank/DDBJ whole genome shotgun (WGS) entry which is preliminary data.</text>
</comment>
<sequence>MKTILITGCSSGFGHATALYFLERGWKVIATMRTPRADLFPASENLRLLPLDVSDAASIESAVAAAGDIDVLVNNAGIGVLSSLEGTPMSTVRDVFETNTLGTIALTQAVLPQFRAKQGGTVINVTSTVTLKSLPLLAVYTGSKAAVNAFTESLALELQPFNINVRLVLPGLAPTTDFGKNAMSRMENTQLEPYQPLLDGVFSAMHQPQPTTKALDVAEAVWRAATDPHAPMRIPAGEDAVALANEVG</sequence>
<evidence type="ECO:0000313" key="4">
    <source>
        <dbReference type="EMBL" id="SFK47906.1"/>
    </source>
</evidence>
<comment type="similarity">
    <text evidence="1 3">Belongs to the short-chain dehydrogenases/reductases (SDR) family.</text>
</comment>
<dbReference type="Pfam" id="PF00106">
    <property type="entry name" value="adh_short"/>
    <property type="match status" value="1"/>
</dbReference>
<dbReference type="PANTHER" id="PTHR43976">
    <property type="entry name" value="SHORT CHAIN DEHYDROGENASE"/>
    <property type="match status" value="1"/>
</dbReference>
<protein>
    <submittedName>
        <fullName evidence="4">NADP-dependent 3-hydroxy acid dehydrogenase YdfG</fullName>
    </submittedName>
</protein>
<dbReference type="PRINTS" id="PR00081">
    <property type="entry name" value="GDHRDH"/>
</dbReference>
<reference evidence="4 5" key="1">
    <citation type="submission" date="2016-10" db="EMBL/GenBank/DDBJ databases">
        <authorList>
            <person name="Varghese N."/>
            <person name="Submissions S."/>
        </authorList>
    </citation>
    <scope>NUCLEOTIDE SEQUENCE [LARGE SCALE GENOMIC DNA]</scope>
    <source>
        <strain evidence="4 5">YR512</strain>
    </source>
</reference>
<name>A0A1I3ZW76_9GAMM</name>
<dbReference type="RefSeq" id="WP_008108760.1">
    <property type="nucleotide sequence ID" value="NZ_FOSD01000007.1"/>
</dbReference>
<gene>
    <name evidence="4" type="ORF">SAMN05518863_107197</name>
</gene>
<dbReference type="EMBL" id="FOSD01000007">
    <property type="protein sequence ID" value="SFK47906.1"/>
    <property type="molecule type" value="Genomic_DNA"/>
</dbReference>
<evidence type="ECO:0000256" key="1">
    <source>
        <dbReference type="ARBA" id="ARBA00006484"/>
    </source>
</evidence>